<evidence type="ECO:0000256" key="1">
    <source>
        <dbReference type="SAM" id="SignalP"/>
    </source>
</evidence>
<protein>
    <submittedName>
        <fullName evidence="3">Uncharacterized protein</fullName>
    </submittedName>
</protein>
<dbReference type="AlphaFoldDB" id="A0A183BY98"/>
<dbReference type="Proteomes" id="UP000050741">
    <property type="component" value="Unassembled WGS sequence"/>
</dbReference>
<keyword evidence="2" id="KW-1185">Reference proteome</keyword>
<feature type="chain" id="PRO_5008146771" evidence="1">
    <location>
        <begin position="21"/>
        <end position="50"/>
    </location>
</feature>
<organism evidence="2 3">
    <name type="scientific">Globodera pallida</name>
    <name type="common">Potato cyst nematode worm</name>
    <name type="synonym">Heterodera pallida</name>
    <dbReference type="NCBI Taxonomy" id="36090"/>
    <lineage>
        <taxon>Eukaryota</taxon>
        <taxon>Metazoa</taxon>
        <taxon>Ecdysozoa</taxon>
        <taxon>Nematoda</taxon>
        <taxon>Chromadorea</taxon>
        <taxon>Rhabditida</taxon>
        <taxon>Tylenchina</taxon>
        <taxon>Tylenchomorpha</taxon>
        <taxon>Tylenchoidea</taxon>
        <taxon>Heteroderidae</taxon>
        <taxon>Heteroderinae</taxon>
        <taxon>Globodera</taxon>
    </lineage>
</organism>
<reference evidence="2" key="1">
    <citation type="submission" date="2013-12" db="EMBL/GenBank/DDBJ databases">
        <authorList>
            <person name="Aslett M."/>
        </authorList>
    </citation>
    <scope>NUCLEOTIDE SEQUENCE [LARGE SCALE GENOMIC DNA]</scope>
    <source>
        <strain evidence="2">Lindley</strain>
    </source>
</reference>
<dbReference type="WBParaSite" id="GPLIN_000558800">
    <property type="protein sequence ID" value="GPLIN_000558800"/>
    <property type="gene ID" value="GPLIN_000558800"/>
</dbReference>
<accession>A0A183BY98</accession>
<evidence type="ECO:0000313" key="3">
    <source>
        <dbReference type="WBParaSite" id="GPLIN_000558800"/>
    </source>
</evidence>
<proteinExistence type="predicted"/>
<feature type="signal peptide" evidence="1">
    <location>
        <begin position="1"/>
        <end position="20"/>
    </location>
</feature>
<reference evidence="3" key="3">
    <citation type="submission" date="2016-06" db="UniProtKB">
        <authorList>
            <consortium name="WormBaseParasite"/>
        </authorList>
    </citation>
    <scope>IDENTIFICATION</scope>
</reference>
<evidence type="ECO:0000313" key="2">
    <source>
        <dbReference type="Proteomes" id="UP000050741"/>
    </source>
</evidence>
<keyword evidence="1" id="KW-0732">Signal</keyword>
<reference evidence="2" key="2">
    <citation type="submission" date="2014-05" db="EMBL/GenBank/DDBJ databases">
        <title>The genome and life-stage specific transcriptomes of Globodera pallida elucidate key aspects of plant parasitism by a cyst nematode.</title>
        <authorList>
            <person name="Cotton J.A."/>
            <person name="Lilley C.J."/>
            <person name="Jones L.M."/>
            <person name="Kikuchi T."/>
            <person name="Reid A.J."/>
            <person name="Thorpe P."/>
            <person name="Tsai I.J."/>
            <person name="Beasley H."/>
            <person name="Blok V."/>
            <person name="Cock P.J.A."/>
            <person name="Van den Akker S.E."/>
            <person name="Holroyd N."/>
            <person name="Hunt M."/>
            <person name="Mantelin S."/>
            <person name="Naghra H."/>
            <person name="Pain A."/>
            <person name="Palomares-Rius J.E."/>
            <person name="Zarowiecki M."/>
            <person name="Berriman M."/>
            <person name="Jones J.T."/>
            <person name="Urwin P.E."/>
        </authorList>
    </citation>
    <scope>NUCLEOTIDE SEQUENCE [LARGE SCALE GENOMIC DNA]</scope>
    <source>
        <strain evidence="2">Lindley</strain>
    </source>
</reference>
<sequence length="50" mass="5478">MTLFLIIFIALGNNIQPSLGTPPPIIDQGLELFKKCKETMAEGGDCSKHF</sequence>
<name>A0A183BY98_GLOPA</name>